<dbReference type="PANTHER" id="PTHR43420:SF44">
    <property type="entry name" value="ACETYLTRANSFERASE YPEA"/>
    <property type="match status" value="1"/>
</dbReference>
<dbReference type="EMBL" id="CP157762">
    <property type="protein sequence ID" value="XBP93500.1"/>
    <property type="molecule type" value="Genomic_DNA"/>
</dbReference>
<dbReference type="CDD" id="cd04301">
    <property type="entry name" value="NAT_SF"/>
    <property type="match status" value="1"/>
</dbReference>
<dbReference type="InterPro" id="IPR050680">
    <property type="entry name" value="YpeA/RimI_acetyltransf"/>
</dbReference>
<gene>
    <name evidence="5" type="ORF">ABUL08_28700</name>
    <name evidence="4" type="ORF">VK199_28610</name>
</gene>
<reference evidence="4" key="1">
    <citation type="submission" date="2024-01" db="EMBL/GenBank/DDBJ databases">
        <title>The genome sequence of Micromonospora mangrovi CCTCC AA 2012012.</title>
        <authorList>
            <person name="Gao J."/>
        </authorList>
    </citation>
    <scope>NUCLEOTIDE SEQUENCE</scope>
    <source>
        <strain evidence="4">CCTCC AA 2012012</strain>
    </source>
</reference>
<evidence type="ECO:0000313" key="5">
    <source>
        <dbReference type="EMBL" id="XCH74199.1"/>
    </source>
</evidence>
<dbReference type="InterPro" id="IPR016181">
    <property type="entry name" value="Acyl_CoA_acyltransferase"/>
</dbReference>
<dbReference type="EMBL" id="CP159342">
    <property type="protein sequence ID" value="XCH74199.1"/>
    <property type="molecule type" value="Genomic_DNA"/>
</dbReference>
<keyword evidence="2" id="KW-0012">Acyltransferase</keyword>
<keyword evidence="1" id="KW-0808">Transferase</keyword>
<reference evidence="5" key="2">
    <citation type="submission" date="2024-06" db="EMBL/GenBank/DDBJ databases">
        <title>Micromonospora mangrovi CCTCC AA 2012012 genome sequences.</title>
        <authorList>
            <person name="Gao J."/>
        </authorList>
    </citation>
    <scope>NUCLEOTIDE SEQUENCE</scope>
    <source>
        <strain evidence="5">CCTCC AA 2012012</strain>
    </source>
</reference>
<dbReference type="PROSITE" id="PS51186">
    <property type="entry name" value="GNAT"/>
    <property type="match status" value="1"/>
</dbReference>
<feature type="domain" description="N-acetyltransferase" evidence="3">
    <location>
        <begin position="4"/>
        <end position="161"/>
    </location>
</feature>
<sequence length="161" mass="18377">MKTLRLAPMTDEQYERYRERAEEEYAQNIADSGAMPLPEAREKSRADYQRLLPAGLATEGHRLWTAYDGDDEVGRLWLHLEQKSDGVHAFGYDLEVREDLRRKGYGRAMIQAAERVCRELGVVSIGLNVFGFNAGARALYDEMGFEVTSVQMRKRLGGQEM</sequence>
<protein>
    <submittedName>
        <fullName evidence="5">GNAT family N-acetyltransferase</fullName>
    </submittedName>
</protein>
<dbReference type="Gene3D" id="3.40.630.30">
    <property type="match status" value="1"/>
</dbReference>
<evidence type="ECO:0000256" key="2">
    <source>
        <dbReference type="ARBA" id="ARBA00023315"/>
    </source>
</evidence>
<dbReference type="Pfam" id="PF00583">
    <property type="entry name" value="Acetyltransf_1"/>
    <property type="match status" value="1"/>
</dbReference>
<dbReference type="RefSeq" id="WP_350933168.1">
    <property type="nucleotide sequence ID" value="NZ_CP157762.1"/>
</dbReference>
<dbReference type="AlphaFoldDB" id="A0AAU8HEB7"/>
<dbReference type="SUPFAM" id="SSF55729">
    <property type="entry name" value="Acyl-CoA N-acyltransferases (Nat)"/>
    <property type="match status" value="1"/>
</dbReference>
<dbReference type="PANTHER" id="PTHR43420">
    <property type="entry name" value="ACETYLTRANSFERASE"/>
    <property type="match status" value="1"/>
</dbReference>
<evidence type="ECO:0000256" key="1">
    <source>
        <dbReference type="ARBA" id="ARBA00022679"/>
    </source>
</evidence>
<evidence type="ECO:0000313" key="4">
    <source>
        <dbReference type="EMBL" id="XBP93500.1"/>
    </source>
</evidence>
<name>A0AAU8HEB7_9ACTN</name>
<dbReference type="InterPro" id="IPR000182">
    <property type="entry name" value="GNAT_dom"/>
</dbReference>
<organism evidence="5">
    <name type="scientific">Micromonospora sp. CCTCC AA 2012012</name>
    <dbReference type="NCBI Taxonomy" id="3111921"/>
    <lineage>
        <taxon>Bacteria</taxon>
        <taxon>Bacillati</taxon>
        <taxon>Actinomycetota</taxon>
        <taxon>Actinomycetes</taxon>
        <taxon>Micromonosporales</taxon>
        <taxon>Micromonosporaceae</taxon>
        <taxon>Micromonospora</taxon>
    </lineage>
</organism>
<proteinExistence type="predicted"/>
<accession>A0AAU8HEB7</accession>
<evidence type="ECO:0000259" key="3">
    <source>
        <dbReference type="PROSITE" id="PS51186"/>
    </source>
</evidence>
<dbReference type="GO" id="GO:0016747">
    <property type="term" value="F:acyltransferase activity, transferring groups other than amino-acyl groups"/>
    <property type="evidence" value="ECO:0007669"/>
    <property type="project" value="InterPro"/>
</dbReference>